<evidence type="ECO:0000256" key="1">
    <source>
        <dbReference type="SAM" id="MobiDB-lite"/>
    </source>
</evidence>
<accession>A0A8H5MDF9</accession>
<gene>
    <name evidence="2" type="ORF">D9757_003698</name>
</gene>
<comment type="caution">
    <text evidence="2">The sequence shown here is derived from an EMBL/GenBank/DDBJ whole genome shotgun (WGS) entry which is preliminary data.</text>
</comment>
<dbReference type="Proteomes" id="UP000518752">
    <property type="component" value="Unassembled WGS sequence"/>
</dbReference>
<feature type="compositionally biased region" description="Polar residues" evidence="1">
    <location>
        <begin position="430"/>
        <end position="455"/>
    </location>
</feature>
<keyword evidence="3" id="KW-1185">Reference proteome</keyword>
<sequence length="985" mass="105956">MSIDPNRTAVASLPMVFDNVSPADSEVLSNFIIPHANSAHSLSHSLLDSQPTNVVDSDGPMQRSMHVSSAPTAFLDPPNPLDPAGFSVAASSSGPFIPEFNSSFPVSPPLENEMAIKLQNSSHSSLSSPMNGIHGATSAGFSSGVSSLQSALIPQPTAMAQLSSAGALVAASPVTLPPASAPSSLNAAPTPEAMGINTGENALIIGRNILNQVVQSAYTAANLCRSEGSVMEAGKIVYELREKLAYVSGVIYEFQNMSMDDTVNDTSAMFTNTDYPTPNPLPAIFEAGDSFPIHFQHSSSNLGSTIPPVFDTSPDLNRKRCVSEIGPEEISLQKPVLERRVKLKTEPQDDTSAITASEISHMHALQSPPLSRPSSPLGGFSYQAKSATNFNQSVLPPNAMATTSSTSSSQMPPIRSTRSESMVPTRHSHSMSTGSISVSSPARATTDSSSSQRSVQPGVPGRMTRSGSIGGGGGGYVSPFTFQHNKPYAQQWNSAPTVITSSAFSSSSAEDDGGDEDDEEDSPANGNRAESPPTNDVPQEYRNEVDRIFFEFLNKTCSNREVLPSFMCFIPSTVLLVDATDSKGESIHQTLMAKKMQRLDESLDFRPFKFRIQAFTNAFLEELARQGYPEEKIPMKKIRNYLWRHSFIQRYNEDGRKAKSKGNHIWNIEAKKTAGNKWEFRPFYRKLAGSCPPVAYCGLRWAWKPRVWDPQASWPNITVHYSSPSLPSWLSWKGDELSGVPTPDAQSCDISVIAQFYLEGQNNQISHSFHINIAPRSSMDPAWTTRPPAVNIPRNASDSMLSQLATRMSLPSPPRPTNVSDNAPARVVVEVLQNVVARVTERAEVSRVTHSPNGQLVHLQKQKNAVEHSLAAYDLALMGPISDSIRRLAAAAESVVAEAAQHAVAPRAIAAGVTPTPLLAIQVASIGEMSDFTQEALALAVTMQGSASNDLDVIETTSTILAAHKTAPATTTAYVPPSNPVPTYV</sequence>
<dbReference type="OrthoDB" id="5593376at2759"/>
<dbReference type="EMBL" id="JAACJN010000019">
    <property type="protein sequence ID" value="KAF5389844.1"/>
    <property type="molecule type" value="Genomic_DNA"/>
</dbReference>
<evidence type="ECO:0000313" key="3">
    <source>
        <dbReference type="Proteomes" id="UP000518752"/>
    </source>
</evidence>
<feature type="region of interest" description="Disordered" evidence="1">
    <location>
        <begin position="391"/>
        <end position="472"/>
    </location>
</feature>
<evidence type="ECO:0000313" key="2">
    <source>
        <dbReference type="EMBL" id="KAF5389844.1"/>
    </source>
</evidence>
<feature type="region of interest" description="Disordered" evidence="1">
    <location>
        <begin position="501"/>
        <end position="540"/>
    </location>
</feature>
<proteinExistence type="predicted"/>
<organism evidence="2 3">
    <name type="scientific">Collybiopsis confluens</name>
    <dbReference type="NCBI Taxonomy" id="2823264"/>
    <lineage>
        <taxon>Eukaryota</taxon>
        <taxon>Fungi</taxon>
        <taxon>Dikarya</taxon>
        <taxon>Basidiomycota</taxon>
        <taxon>Agaricomycotina</taxon>
        <taxon>Agaricomycetes</taxon>
        <taxon>Agaricomycetidae</taxon>
        <taxon>Agaricales</taxon>
        <taxon>Marasmiineae</taxon>
        <taxon>Omphalotaceae</taxon>
        <taxon>Collybiopsis</taxon>
    </lineage>
</organism>
<dbReference type="AlphaFoldDB" id="A0A8H5MDF9"/>
<feature type="compositionally biased region" description="Acidic residues" evidence="1">
    <location>
        <begin position="509"/>
        <end position="522"/>
    </location>
</feature>
<name>A0A8H5MDF9_9AGAR</name>
<protein>
    <submittedName>
        <fullName evidence="2">Uncharacterized protein</fullName>
    </submittedName>
</protein>
<reference evidence="2 3" key="1">
    <citation type="journal article" date="2020" name="ISME J.">
        <title>Uncovering the hidden diversity of litter-decomposition mechanisms in mushroom-forming fungi.</title>
        <authorList>
            <person name="Floudas D."/>
            <person name="Bentzer J."/>
            <person name="Ahren D."/>
            <person name="Johansson T."/>
            <person name="Persson P."/>
            <person name="Tunlid A."/>
        </authorList>
    </citation>
    <scope>NUCLEOTIDE SEQUENCE [LARGE SCALE GENOMIC DNA]</scope>
    <source>
        <strain evidence="2 3">CBS 406.79</strain>
    </source>
</reference>